<keyword evidence="3" id="KW-1185">Reference proteome</keyword>
<dbReference type="Proteomes" id="UP000242715">
    <property type="component" value="Unassembled WGS sequence"/>
</dbReference>
<dbReference type="AlphaFoldDB" id="A0A2Z6N0U9"/>
<reference evidence="3" key="1">
    <citation type="journal article" date="2017" name="Front. Plant Sci.">
        <title>Climate Clever Clovers: New Paradigm to Reduce the Environmental Footprint of Ruminants by Breeding Low Methanogenic Forages Utilizing Haplotype Variation.</title>
        <authorList>
            <person name="Kaur P."/>
            <person name="Appels R."/>
            <person name="Bayer P.E."/>
            <person name="Keeble-Gagnere G."/>
            <person name="Wang J."/>
            <person name="Hirakawa H."/>
            <person name="Shirasawa K."/>
            <person name="Vercoe P."/>
            <person name="Stefanova K."/>
            <person name="Durmic Z."/>
            <person name="Nichols P."/>
            <person name="Revell C."/>
            <person name="Isobe S.N."/>
            <person name="Edwards D."/>
            <person name="Erskine W."/>
        </authorList>
    </citation>
    <scope>NUCLEOTIDE SEQUENCE [LARGE SCALE GENOMIC DNA]</scope>
    <source>
        <strain evidence="3">cv. Daliak</strain>
    </source>
</reference>
<name>A0A2Z6N0U9_TRISU</name>
<sequence length="70" mass="7885">MELVISGAHSSPASCLYQFMRRLETCCSVYLTFTLFSRESVVRSGQCTGSNRQSKRDKEDHCYRVAATGQ</sequence>
<accession>A0A2Z6N0U9</accession>
<organism evidence="2 3">
    <name type="scientific">Trifolium subterraneum</name>
    <name type="common">Subterranean clover</name>
    <dbReference type="NCBI Taxonomy" id="3900"/>
    <lineage>
        <taxon>Eukaryota</taxon>
        <taxon>Viridiplantae</taxon>
        <taxon>Streptophyta</taxon>
        <taxon>Embryophyta</taxon>
        <taxon>Tracheophyta</taxon>
        <taxon>Spermatophyta</taxon>
        <taxon>Magnoliopsida</taxon>
        <taxon>eudicotyledons</taxon>
        <taxon>Gunneridae</taxon>
        <taxon>Pentapetalae</taxon>
        <taxon>rosids</taxon>
        <taxon>fabids</taxon>
        <taxon>Fabales</taxon>
        <taxon>Fabaceae</taxon>
        <taxon>Papilionoideae</taxon>
        <taxon>50 kb inversion clade</taxon>
        <taxon>NPAAA clade</taxon>
        <taxon>Hologalegina</taxon>
        <taxon>IRL clade</taxon>
        <taxon>Trifolieae</taxon>
        <taxon>Trifolium</taxon>
    </lineage>
</organism>
<proteinExistence type="predicted"/>
<protein>
    <submittedName>
        <fullName evidence="2">Uncharacterized protein</fullName>
    </submittedName>
</protein>
<evidence type="ECO:0000313" key="3">
    <source>
        <dbReference type="Proteomes" id="UP000242715"/>
    </source>
</evidence>
<gene>
    <name evidence="2" type="ORF">TSUD_52290</name>
</gene>
<feature type="region of interest" description="Disordered" evidence="1">
    <location>
        <begin position="46"/>
        <end position="70"/>
    </location>
</feature>
<evidence type="ECO:0000313" key="2">
    <source>
        <dbReference type="EMBL" id="GAU38404.1"/>
    </source>
</evidence>
<evidence type="ECO:0000256" key="1">
    <source>
        <dbReference type="SAM" id="MobiDB-lite"/>
    </source>
</evidence>
<dbReference type="EMBL" id="DF973714">
    <property type="protein sequence ID" value="GAU38404.1"/>
    <property type="molecule type" value="Genomic_DNA"/>
</dbReference>
<feature type="compositionally biased region" description="Basic and acidic residues" evidence="1">
    <location>
        <begin position="54"/>
        <end position="63"/>
    </location>
</feature>